<sequence length="153" mass="17456">MNIPLERKRRPGRPKASINALTRQSNETQNVNVLCISVSEESDSGDPPVQEPISKKIRLEETLTVTPQPQVKKKTRNKKIHLFLSSNSYTFPLPRLFLTTIYSPSPWVSSIKFTNNTSSERNKNQNKNKKLIVVVVVVVRNLCKFTNEKNYGC</sequence>
<comment type="caution">
    <text evidence="1">The sequence shown here is derived from an EMBL/GenBank/DDBJ whole genome shotgun (WGS) entry which is preliminary data.</text>
</comment>
<protein>
    <submittedName>
        <fullName evidence="1">Uncharacterized protein</fullName>
    </submittedName>
</protein>
<evidence type="ECO:0000313" key="2">
    <source>
        <dbReference type="Proteomes" id="UP000276133"/>
    </source>
</evidence>
<evidence type="ECO:0000313" key="1">
    <source>
        <dbReference type="EMBL" id="RNA09620.1"/>
    </source>
</evidence>
<accession>A0A3M7QE08</accession>
<reference evidence="1 2" key="1">
    <citation type="journal article" date="2018" name="Sci. Rep.">
        <title>Genomic signatures of local adaptation to the degree of environmental predictability in rotifers.</title>
        <authorList>
            <person name="Franch-Gras L."/>
            <person name="Hahn C."/>
            <person name="Garcia-Roger E.M."/>
            <person name="Carmona M.J."/>
            <person name="Serra M."/>
            <person name="Gomez A."/>
        </authorList>
    </citation>
    <scope>NUCLEOTIDE SEQUENCE [LARGE SCALE GENOMIC DNA]</scope>
    <source>
        <strain evidence="1">HYR1</strain>
    </source>
</reference>
<dbReference type="EMBL" id="REGN01006423">
    <property type="protein sequence ID" value="RNA09620.1"/>
    <property type="molecule type" value="Genomic_DNA"/>
</dbReference>
<organism evidence="1 2">
    <name type="scientific">Brachionus plicatilis</name>
    <name type="common">Marine rotifer</name>
    <name type="synonym">Brachionus muelleri</name>
    <dbReference type="NCBI Taxonomy" id="10195"/>
    <lineage>
        <taxon>Eukaryota</taxon>
        <taxon>Metazoa</taxon>
        <taxon>Spiralia</taxon>
        <taxon>Gnathifera</taxon>
        <taxon>Rotifera</taxon>
        <taxon>Eurotatoria</taxon>
        <taxon>Monogononta</taxon>
        <taxon>Pseudotrocha</taxon>
        <taxon>Ploima</taxon>
        <taxon>Brachionidae</taxon>
        <taxon>Brachionus</taxon>
    </lineage>
</organism>
<dbReference type="AlphaFoldDB" id="A0A3M7QE08"/>
<name>A0A3M7QE08_BRAPC</name>
<dbReference type="Proteomes" id="UP000276133">
    <property type="component" value="Unassembled WGS sequence"/>
</dbReference>
<proteinExistence type="predicted"/>
<gene>
    <name evidence="1" type="ORF">BpHYR1_010403</name>
</gene>
<keyword evidence="2" id="KW-1185">Reference proteome</keyword>